<dbReference type="AlphaFoldDB" id="A0A1A8DHL5"/>
<name>A0A1A8DHL5_NOTKA</name>
<protein>
    <submittedName>
        <fullName evidence="1">Uncharacterized protein</fullName>
    </submittedName>
</protein>
<dbReference type="EMBL" id="HAEA01005355">
    <property type="protein sequence ID" value="SBQ33835.1"/>
    <property type="molecule type" value="Transcribed_RNA"/>
</dbReference>
<reference evidence="1" key="1">
    <citation type="submission" date="2016-05" db="EMBL/GenBank/DDBJ databases">
        <authorList>
            <person name="Lavstsen T."/>
            <person name="Jespersen J.S."/>
        </authorList>
    </citation>
    <scope>NUCLEOTIDE SEQUENCE</scope>
    <source>
        <tissue evidence="1">Brain</tissue>
    </source>
</reference>
<accession>A0A1A8DHL5</accession>
<organism evidence="1">
    <name type="scientific">Nothobranchius kadleci</name>
    <name type="common">African annual killifish</name>
    <dbReference type="NCBI Taxonomy" id="1051664"/>
    <lineage>
        <taxon>Eukaryota</taxon>
        <taxon>Metazoa</taxon>
        <taxon>Chordata</taxon>
        <taxon>Craniata</taxon>
        <taxon>Vertebrata</taxon>
        <taxon>Euteleostomi</taxon>
        <taxon>Actinopterygii</taxon>
        <taxon>Neopterygii</taxon>
        <taxon>Teleostei</taxon>
        <taxon>Neoteleostei</taxon>
        <taxon>Acanthomorphata</taxon>
        <taxon>Ovalentaria</taxon>
        <taxon>Atherinomorphae</taxon>
        <taxon>Cyprinodontiformes</taxon>
        <taxon>Nothobranchiidae</taxon>
        <taxon>Nothobranchius</taxon>
    </lineage>
</organism>
<feature type="non-terminal residue" evidence="1">
    <location>
        <position position="63"/>
    </location>
</feature>
<evidence type="ECO:0000313" key="1">
    <source>
        <dbReference type="EMBL" id="SBQ33835.1"/>
    </source>
</evidence>
<reference evidence="1" key="2">
    <citation type="submission" date="2016-06" db="EMBL/GenBank/DDBJ databases">
        <title>The genome of a short-lived fish provides insights into sex chromosome evolution and the genetic control of aging.</title>
        <authorList>
            <person name="Reichwald K."/>
            <person name="Felder M."/>
            <person name="Petzold A."/>
            <person name="Koch P."/>
            <person name="Groth M."/>
            <person name="Platzer M."/>
        </authorList>
    </citation>
    <scope>NUCLEOTIDE SEQUENCE</scope>
    <source>
        <tissue evidence="1">Brain</tissue>
    </source>
</reference>
<proteinExistence type="predicted"/>
<feature type="non-terminal residue" evidence="1">
    <location>
        <position position="1"/>
    </location>
</feature>
<gene>
    <name evidence="1" type="primary">Nfu_g_1_018946</name>
</gene>
<sequence length="63" mass="7057">VKTTKEKKTSSFMESPASCDPVRRRFYWEVYLNCRGGGASSAGCFYGDVCLHLITYPHPSSHP</sequence>